<dbReference type="SUPFAM" id="SSF46785">
    <property type="entry name" value="Winged helix' DNA-binding domain"/>
    <property type="match status" value="1"/>
</dbReference>
<gene>
    <name evidence="6" type="ORF">GGR05_003158</name>
</gene>
<dbReference type="PROSITE" id="PS50931">
    <property type="entry name" value="HTH_LYSR"/>
    <property type="match status" value="1"/>
</dbReference>
<dbReference type="Proteomes" id="UP000531216">
    <property type="component" value="Unassembled WGS sequence"/>
</dbReference>
<dbReference type="PANTHER" id="PTHR30579">
    <property type="entry name" value="TRANSCRIPTIONAL REGULATOR"/>
    <property type="match status" value="1"/>
</dbReference>
<dbReference type="Pfam" id="PF00126">
    <property type="entry name" value="HTH_1"/>
    <property type="match status" value="1"/>
</dbReference>
<dbReference type="FunFam" id="1.10.10.10:FF:000001">
    <property type="entry name" value="LysR family transcriptional regulator"/>
    <property type="match status" value="1"/>
</dbReference>
<protein>
    <submittedName>
        <fullName evidence="6">DNA-binding transcriptional LysR family regulator</fullName>
    </submittedName>
</protein>
<dbReference type="OrthoDB" id="8097684at2"/>
<dbReference type="InterPro" id="IPR036390">
    <property type="entry name" value="WH_DNA-bd_sf"/>
</dbReference>
<evidence type="ECO:0000256" key="4">
    <source>
        <dbReference type="ARBA" id="ARBA00023163"/>
    </source>
</evidence>
<keyword evidence="3 6" id="KW-0238">DNA-binding</keyword>
<dbReference type="PANTHER" id="PTHR30579:SF7">
    <property type="entry name" value="HTH-TYPE TRANSCRIPTIONAL REGULATOR LRHA-RELATED"/>
    <property type="match status" value="1"/>
</dbReference>
<dbReference type="GO" id="GO:0003677">
    <property type="term" value="F:DNA binding"/>
    <property type="evidence" value="ECO:0007669"/>
    <property type="project" value="UniProtKB-KW"/>
</dbReference>
<dbReference type="AlphaFoldDB" id="A0A7W6FVB4"/>
<evidence type="ECO:0000313" key="7">
    <source>
        <dbReference type="Proteomes" id="UP000531216"/>
    </source>
</evidence>
<dbReference type="Pfam" id="PF03466">
    <property type="entry name" value="LysR_substrate"/>
    <property type="match status" value="1"/>
</dbReference>
<reference evidence="6 7" key="1">
    <citation type="submission" date="2020-08" db="EMBL/GenBank/DDBJ databases">
        <title>Genomic Encyclopedia of Type Strains, Phase IV (KMG-IV): sequencing the most valuable type-strain genomes for metagenomic binning, comparative biology and taxonomic classification.</title>
        <authorList>
            <person name="Goeker M."/>
        </authorList>
    </citation>
    <scope>NUCLEOTIDE SEQUENCE [LARGE SCALE GENOMIC DNA]</scope>
    <source>
        <strain evidence="6 7">DSM 25024</strain>
    </source>
</reference>
<evidence type="ECO:0000256" key="2">
    <source>
        <dbReference type="ARBA" id="ARBA00023015"/>
    </source>
</evidence>
<dbReference type="EMBL" id="JACIDO010000006">
    <property type="protein sequence ID" value="MBB3936993.1"/>
    <property type="molecule type" value="Genomic_DNA"/>
</dbReference>
<dbReference type="InterPro" id="IPR000847">
    <property type="entry name" value="LysR_HTH_N"/>
</dbReference>
<comment type="caution">
    <text evidence="6">The sequence shown here is derived from an EMBL/GenBank/DDBJ whole genome shotgun (WGS) entry which is preliminary data.</text>
</comment>
<evidence type="ECO:0000259" key="5">
    <source>
        <dbReference type="PROSITE" id="PS50931"/>
    </source>
</evidence>
<keyword evidence="4" id="KW-0804">Transcription</keyword>
<dbReference type="PRINTS" id="PR00039">
    <property type="entry name" value="HTHLYSR"/>
</dbReference>
<dbReference type="InterPro" id="IPR050176">
    <property type="entry name" value="LTTR"/>
</dbReference>
<sequence>MVRPHLDIDALRTFVLGFELGSFARAADRVGRSQSAVSAQLRKLEEQVGQPLVTRAGRGLALTDAGERLLSYARRILDLNDEAIDSLRRSELAGRVRLGLPQDFAEAWLPEVLGRFSRVHSNVLVEIVVEKVHALVDKTRQGELDLSLAWGASIDAPHLTPIAEIPTVWIGRRDWRLGRIARGEPVPLVAFESPCSFRDPAIGALDQAGLPWRIAVSSPSLSGLWAAASAGLGITMRTRIGLPDELVALDPTESGLPALPAVSLTLVRAESEEDPTVSALAEIVLGVIAERLKTV</sequence>
<dbReference type="SUPFAM" id="SSF53850">
    <property type="entry name" value="Periplasmic binding protein-like II"/>
    <property type="match status" value="1"/>
</dbReference>
<proteinExistence type="inferred from homology"/>
<dbReference type="InterPro" id="IPR036388">
    <property type="entry name" value="WH-like_DNA-bd_sf"/>
</dbReference>
<name>A0A7W6FVB4_9HYPH</name>
<keyword evidence="7" id="KW-1185">Reference proteome</keyword>
<organism evidence="6 7">
    <name type="scientific">Aureimonas phyllosphaerae</name>
    <dbReference type="NCBI Taxonomy" id="1166078"/>
    <lineage>
        <taxon>Bacteria</taxon>
        <taxon>Pseudomonadati</taxon>
        <taxon>Pseudomonadota</taxon>
        <taxon>Alphaproteobacteria</taxon>
        <taxon>Hyphomicrobiales</taxon>
        <taxon>Aurantimonadaceae</taxon>
        <taxon>Aureimonas</taxon>
    </lineage>
</organism>
<accession>A0A7W6FVB4</accession>
<dbReference type="Gene3D" id="3.40.190.10">
    <property type="entry name" value="Periplasmic binding protein-like II"/>
    <property type="match status" value="2"/>
</dbReference>
<evidence type="ECO:0000313" key="6">
    <source>
        <dbReference type="EMBL" id="MBB3936993.1"/>
    </source>
</evidence>
<dbReference type="GO" id="GO:0003700">
    <property type="term" value="F:DNA-binding transcription factor activity"/>
    <property type="evidence" value="ECO:0007669"/>
    <property type="project" value="InterPro"/>
</dbReference>
<evidence type="ECO:0000256" key="1">
    <source>
        <dbReference type="ARBA" id="ARBA00009437"/>
    </source>
</evidence>
<keyword evidence="2" id="KW-0805">Transcription regulation</keyword>
<comment type="similarity">
    <text evidence="1">Belongs to the LysR transcriptional regulatory family.</text>
</comment>
<feature type="domain" description="HTH lysR-type" evidence="5">
    <location>
        <begin position="6"/>
        <end position="63"/>
    </location>
</feature>
<dbReference type="InterPro" id="IPR005119">
    <property type="entry name" value="LysR_subst-bd"/>
</dbReference>
<evidence type="ECO:0000256" key="3">
    <source>
        <dbReference type="ARBA" id="ARBA00023125"/>
    </source>
</evidence>
<dbReference type="RefSeq" id="WP_090965671.1">
    <property type="nucleotide sequence ID" value="NZ_FOOA01000020.1"/>
</dbReference>
<dbReference type="Gene3D" id="1.10.10.10">
    <property type="entry name" value="Winged helix-like DNA-binding domain superfamily/Winged helix DNA-binding domain"/>
    <property type="match status" value="1"/>
</dbReference>